<dbReference type="InterPro" id="IPR025671">
    <property type="entry name" value="HXXEE"/>
</dbReference>
<keyword evidence="1" id="KW-0472">Membrane</keyword>
<gene>
    <name evidence="2" type="ORF">DFR52_104289</name>
</gene>
<proteinExistence type="predicted"/>
<organism evidence="2 3">
    <name type="scientific">Hoeflea marina</name>
    <dbReference type="NCBI Taxonomy" id="274592"/>
    <lineage>
        <taxon>Bacteria</taxon>
        <taxon>Pseudomonadati</taxon>
        <taxon>Pseudomonadota</taxon>
        <taxon>Alphaproteobacteria</taxon>
        <taxon>Hyphomicrobiales</taxon>
        <taxon>Rhizobiaceae</taxon>
        <taxon>Hoeflea</taxon>
    </lineage>
</organism>
<comment type="caution">
    <text evidence="2">The sequence shown here is derived from an EMBL/GenBank/DDBJ whole genome shotgun (WGS) entry which is preliminary data.</text>
</comment>
<protein>
    <submittedName>
        <fullName evidence="2">Uncharacterized protein with HXXEE motif</fullName>
    </submittedName>
</protein>
<evidence type="ECO:0000313" key="3">
    <source>
        <dbReference type="Proteomes" id="UP000246352"/>
    </source>
</evidence>
<dbReference type="Proteomes" id="UP000246352">
    <property type="component" value="Unassembled WGS sequence"/>
</dbReference>
<keyword evidence="1" id="KW-0812">Transmembrane</keyword>
<keyword evidence="3" id="KW-1185">Reference proteome</keyword>
<dbReference type="AlphaFoldDB" id="A0A317PHT5"/>
<evidence type="ECO:0000313" key="2">
    <source>
        <dbReference type="EMBL" id="PWV98998.1"/>
    </source>
</evidence>
<keyword evidence="1" id="KW-1133">Transmembrane helix</keyword>
<sequence length="162" mass="17403">MGFQAWCLIFVGAVAAHNLEEAIWLPDWSRRRGQRLRPVQDAPFRLAVIVFTLLAGLCAWLPRTELPGSAYPVSGYALAMLINALVPHLAFTVVDRRYMPGTAIAMLLVAPAAIALLMSAFRKGRVTIASFLVTGPLVALALAGLIPLLIAAGSRLVRQDGS</sequence>
<evidence type="ECO:0000256" key="1">
    <source>
        <dbReference type="SAM" id="Phobius"/>
    </source>
</evidence>
<feature type="transmembrane region" description="Helical" evidence="1">
    <location>
        <begin position="103"/>
        <end position="121"/>
    </location>
</feature>
<reference evidence="2 3" key="1">
    <citation type="submission" date="2018-05" db="EMBL/GenBank/DDBJ databases">
        <title>Genomic Encyclopedia of Type Strains, Phase IV (KMG-IV): sequencing the most valuable type-strain genomes for metagenomic binning, comparative biology and taxonomic classification.</title>
        <authorList>
            <person name="Goeker M."/>
        </authorList>
    </citation>
    <scope>NUCLEOTIDE SEQUENCE [LARGE SCALE GENOMIC DNA]</scope>
    <source>
        <strain evidence="2 3">DSM 16791</strain>
    </source>
</reference>
<feature type="transmembrane region" description="Helical" evidence="1">
    <location>
        <begin position="73"/>
        <end position="91"/>
    </location>
</feature>
<feature type="transmembrane region" description="Helical" evidence="1">
    <location>
        <begin position="42"/>
        <end position="61"/>
    </location>
</feature>
<dbReference type="Pfam" id="PF13787">
    <property type="entry name" value="HXXEE"/>
    <property type="match status" value="1"/>
</dbReference>
<dbReference type="EMBL" id="QGTR01000004">
    <property type="protein sequence ID" value="PWV98998.1"/>
    <property type="molecule type" value="Genomic_DNA"/>
</dbReference>
<accession>A0A317PHT5</accession>
<dbReference type="RefSeq" id="WP_110033152.1">
    <property type="nucleotide sequence ID" value="NZ_QGTR01000004.1"/>
</dbReference>
<dbReference type="OrthoDB" id="2221824at2"/>
<feature type="transmembrane region" description="Helical" evidence="1">
    <location>
        <begin position="128"/>
        <end position="152"/>
    </location>
</feature>
<name>A0A317PHT5_9HYPH</name>